<name>M0NAR1_9EURY</name>
<comment type="caution">
    <text evidence="1">The sequence shown here is derived from an EMBL/GenBank/DDBJ whole genome shotgun (WGS) entry which is preliminary data.</text>
</comment>
<evidence type="ECO:0000313" key="2">
    <source>
        <dbReference type="Proteomes" id="UP000011625"/>
    </source>
</evidence>
<dbReference type="AlphaFoldDB" id="M0NAR1"/>
<gene>
    <name evidence="1" type="ORF">C450_05170</name>
</gene>
<organism evidence="1 2">
    <name type="scientific">Halococcus salifodinae DSM 8989</name>
    <dbReference type="NCBI Taxonomy" id="1227456"/>
    <lineage>
        <taxon>Archaea</taxon>
        <taxon>Methanobacteriati</taxon>
        <taxon>Methanobacteriota</taxon>
        <taxon>Stenosarchaea group</taxon>
        <taxon>Halobacteria</taxon>
        <taxon>Halobacteriales</taxon>
        <taxon>Halococcaceae</taxon>
        <taxon>Halococcus</taxon>
    </lineage>
</organism>
<dbReference type="STRING" id="1227456.C450_05170"/>
<reference evidence="1 2" key="1">
    <citation type="journal article" date="2014" name="PLoS Genet.">
        <title>Phylogenetically driven sequencing of extremely halophilic archaea reveals strategies for static and dynamic osmo-response.</title>
        <authorList>
            <person name="Becker E.A."/>
            <person name="Seitzer P.M."/>
            <person name="Tritt A."/>
            <person name="Larsen D."/>
            <person name="Krusor M."/>
            <person name="Yao A.I."/>
            <person name="Wu D."/>
            <person name="Madern D."/>
            <person name="Eisen J.A."/>
            <person name="Darling A.E."/>
            <person name="Facciotti M.T."/>
        </authorList>
    </citation>
    <scope>NUCLEOTIDE SEQUENCE [LARGE SCALE GENOMIC DNA]</scope>
    <source>
        <strain evidence="1 2">DSM 8989</strain>
    </source>
</reference>
<proteinExistence type="predicted"/>
<accession>M0NAR1</accession>
<evidence type="ECO:0000313" key="1">
    <source>
        <dbReference type="EMBL" id="EMA54658.1"/>
    </source>
</evidence>
<sequence length="95" mass="10749">MVSTIERHTTESPSIFSAFCVLTSPEPSYPSDEEWCVCRRLLVLDALRQHVHLLLDVLALNHLAALLFKSVLQDLHLSFKALGLLTPLDVVLHRF</sequence>
<keyword evidence="2" id="KW-1185">Reference proteome</keyword>
<dbReference type="RefSeq" id="WP_005040875.1">
    <property type="nucleotide sequence ID" value="NZ_AOME01000026.1"/>
</dbReference>
<protein>
    <submittedName>
        <fullName evidence="1">Uncharacterized protein</fullName>
    </submittedName>
</protein>
<dbReference type="EMBL" id="AOME01000026">
    <property type="protein sequence ID" value="EMA54658.1"/>
    <property type="molecule type" value="Genomic_DNA"/>
</dbReference>
<dbReference type="Proteomes" id="UP000011625">
    <property type="component" value="Unassembled WGS sequence"/>
</dbReference>